<organism evidence="1">
    <name type="scientific">freshwater metagenome</name>
    <dbReference type="NCBI Taxonomy" id="449393"/>
    <lineage>
        <taxon>unclassified sequences</taxon>
        <taxon>metagenomes</taxon>
        <taxon>ecological metagenomes</taxon>
    </lineage>
</organism>
<protein>
    <submittedName>
        <fullName evidence="1">Unannotated protein</fullName>
    </submittedName>
</protein>
<reference evidence="1" key="1">
    <citation type="submission" date="2020-05" db="EMBL/GenBank/DDBJ databases">
        <authorList>
            <person name="Chiriac C."/>
            <person name="Salcher M."/>
            <person name="Ghai R."/>
            <person name="Kavagutti S V."/>
        </authorList>
    </citation>
    <scope>NUCLEOTIDE SEQUENCE</scope>
</reference>
<gene>
    <name evidence="1" type="ORF">UFOPK3674_01405</name>
</gene>
<sequence length="113" mass="12145">MIEPKVVSRTARTTALRFTLDESAMVRGTIMRRWPGRRDVAGHCVSARTGAKGERCTRRATAGQFSVSAAPGANRARLAVLRLTLGSYTLLLTPTDAAGNAGVARTVTFRVTR</sequence>
<name>A0A6J7IVR5_9ZZZZ</name>
<dbReference type="AlphaFoldDB" id="A0A6J7IVR5"/>
<proteinExistence type="predicted"/>
<evidence type="ECO:0000313" key="1">
    <source>
        <dbReference type="EMBL" id="CAB4934801.1"/>
    </source>
</evidence>
<accession>A0A6J7IVR5</accession>
<dbReference type="EMBL" id="CAFBMX010000006">
    <property type="protein sequence ID" value="CAB4934801.1"/>
    <property type="molecule type" value="Genomic_DNA"/>
</dbReference>